<comment type="caution">
    <text evidence="4">The sequence shown here is derived from an EMBL/GenBank/DDBJ whole genome shotgun (WGS) entry which is preliminary data.</text>
</comment>
<reference evidence="4" key="1">
    <citation type="submission" date="2022-10" db="EMBL/GenBank/DDBJ databases">
        <title>Determination and structural analysis of whole genome sequence of Sarocladium strictum F4-1.</title>
        <authorList>
            <person name="Hu L."/>
            <person name="Jiang Y."/>
        </authorList>
    </citation>
    <scope>NUCLEOTIDE SEQUENCE</scope>
    <source>
        <strain evidence="4">F4-1</strain>
    </source>
</reference>
<keyword evidence="5" id="KW-1185">Reference proteome</keyword>
<dbReference type="GO" id="GO:0006303">
    <property type="term" value="P:double-strand break repair via nonhomologous end joining"/>
    <property type="evidence" value="ECO:0007669"/>
    <property type="project" value="TreeGrafter"/>
</dbReference>
<evidence type="ECO:0000313" key="5">
    <source>
        <dbReference type="Proteomes" id="UP001175261"/>
    </source>
</evidence>
<keyword evidence="3" id="KW-0269">Exonuclease</keyword>
<dbReference type="PANTHER" id="PTHR23240:SF8">
    <property type="entry name" value="PROTEIN ARTEMIS"/>
    <property type="match status" value="1"/>
</dbReference>
<dbReference type="Gene3D" id="3.60.15.10">
    <property type="entry name" value="Ribonuclease Z/Hydroxyacylglutathione hydrolase-like"/>
    <property type="match status" value="1"/>
</dbReference>
<keyword evidence="2" id="KW-0378">Hydrolase</keyword>
<keyword evidence="1" id="KW-0540">Nuclease</keyword>
<name>A0AA39GG60_SARSR</name>
<dbReference type="GO" id="GO:0000723">
    <property type="term" value="P:telomere maintenance"/>
    <property type="evidence" value="ECO:0007669"/>
    <property type="project" value="TreeGrafter"/>
</dbReference>
<protein>
    <recommendedName>
        <fullName evidence="6">Metallo-beta-lactamase domain-containing protein</fullName>
    </recommendedName>
</protein>
<dbReference type="Proteomes" id="UP001175261">
    <property type="component" value="Unassembled WGS sequence"/>
</dbReference>
<sequence length="655" mass="73238">MSTFMGRVKEFPDIQIDYFRRDNLSSPLACFLSHVHSDHLSGLANLRSPFVYCSAATKEILLRLETYACRVNYAKHILEAQQQTYKHLKKILKPLPLSTPTTLDLRPGVQIQVTLFDANHCPGAVMFLIEDARKAILYTGDIRSEPWFVNSLVRNPSLIEYSSGIRRLDTIYLDTSFTEEIPFQSKAEGIEELLRKVVQYPNDTIFHFQAWTYGYEEVWIALSRALKSRIHVDDYKLRIYNSLRARKSDDRFSSDVHLSPEAPALVGYMSGNTPQHGCLTSDCNVRLHSCERGNMCAIARGSSVVRIQPIIAHLSGGADLAEIGAGGGGGDLEREAELDLGMMQDVQALSSMIDQLSADSKDASYASEARIRVLELALESVNRRSTIPLHLDPVSMEGDQTTLLKKAVRALAQRDSKMLAQSGDPEISSAQLPRVIRFPYSRHSSYAELCHLLQAFRPLDVWPCTVSVREWLGNGISISQLFGKYCSGQHFSFDETVLKPADLEAEEKELQEATQATNASVITSESDIILKHPVTADEDELLSDIGLARLMEVDEDFRDHLAAGSQLQQGHSPVKGSKRTLNNYVQDDGVLKAHEGDQEIGPKQNHGFTTTLSPRHSIAQREAYYKMLDYLDNDIWTPIGLISTGDNHTEPDKEL</sequence>
<evidence type="ECO:0000256" key="2">
    <source>
        <dbReference type="ARBA" id="ARBA00022801"/>
    </source>
</evidence>
<dbReference type="InterPro" id="IPR036866">
    <property type="entry name" value="RibonucZ/Hydroxyglut_hydro"/>
</dbReference>
<evidence type="ECO:0000256" key="1">
    <source>
        <dbReference type="ARBA" id="ARBA00022722"/>
    </source>
</evidence>
<dbReference type="GO" id="GO:0003684">
    <property type="term" value="F:damaged DNA binding"/>
    <property type="evidence" value="ECO:0007669"/>
    <property type="project" value="TreeGrafter"/>
</dbReference>
<evidence type="ECO:0008006" key="6">
    <source>
        <dbReference type="Google" id="ProtNLM"/>
    </source>
</evidence>
<dbReference type="PANTHER" id="PTHR23240">
    <property type="entry name" value="DNA CROSS-LINK REPAIR PROTEIN PSO2/SNM1-RELATED"/>
    <property type="match status" value="1"/>
</dbReference>
<gene>
    <name evidence="4" type="ORF">NLU13_6588</name>
</gene>
<accession>A0AA39GG60</accession>
<evidence type="ECO:0000313" key="4">
    <source>
        <dbReference type="EMBL" id="KAK0386752.1"/>
    </source>
</evidence>
<proteinExistence type="predicted"/>
<dbReference type="AlphaFoldDB" id="A0AA39GG60"/>
<dbReference type="GO" id="GO:0035312">
    <property type="term" value="F:5'-3' DNA exonuclease activity"/>
    <property type="evidence" value="ECO:0007669"/>
    <property type="project" value="TreeGrafter"/>
</dbReference>
<dbReference type="GO" id="GO:0036297">
    <property type="term" value="P:interstrand cross-link repair"/>
    <property type="evidence" value="ECO:0007669"/>
    <property type="project" value="TreeGrafter"/>
</dbReference>
<evidence type="ECO:0000256" key="3">
    <source>
        <dbReference type="ARBA" id="ARBA00022839"/>
    </source>
</evidence>
<dbReference type="Pfam" id="PF23023">
    <property type="entry name" value="Anti-Pycsar_Apyc1"/>
    <property type="match status" value="1"/>
</dbReference>
<organism evidence="4 5">
    <name type="scientific">Sarocladium strictum</name>
    <name type="common">Black bundle disease fungus</name>
    <name type="synonym">Acremonium strictum</name>
    <dbReference type="NCBI Taxonomy" id="5046"/>
    <lineage>
        <taxon>Eukaryota</taxon>
        <taxon>Fungi</taxon>
        <taxon>Dikarya</taxon>
        <taxon>Ascomycota</taxon>
        <taxon>Pezizomycotina</taxon>
        <taxon>Sordariomycetes</taxon>
        <taxon>Hypocreomycetidae</taxon>
        <taxon>Hypocreales</taxon>
        <taxon>Sarocladiaceae</taxon>
        <taxon>Sarocladium</taxon>
    </lineage>
</organism>
<dbReference type="EMBL" id="JAPDFR010000005">
    <property type="protein sequence ID" value="KAK0386752.1"/>
    <property type="molecule type" value="Genomic_DNA"/>
</dbReference>
<dbReference type="SUPFAM" id="SSF56281">
    <property type="entry name" value="Metallo-hydrolase/oxidoreductase"/>
    <property type="match status" value="1"/>
</dbReference>